<feature type="transmembrane region" description="Helical" evidence="6">
    <location>
        <begin position="288"/>
        <end position="308"/>
    </location>
</feature>
<keyword evidence="8" id="KW-0762">Sugar transport</keyword>
<dbReference type="Proteomes" id="UP000239709">
    <property type="component" value="Chromosome"/>
</dbReference>
<dbReference type="NCBIfam" id="NF002921">
    <property type="entry name" value="PRK03545.1"/>
    <property type="match status" value="1"/>
</dbReference>
<dbReference type="RefSeq" id="WP_106701416.1">
    <property type="nucleotide sequence ID" value="NZ_CP027666.1"/>
</dbReference>
<dbReference type="InterPro" id="IPR011701">
    <property type="entry name" value="MFS"/>
</dbReference>
<keyword evidence="3 6" id="KW-0812">Transmembrane</keyword>
<dbReference type="EMBL" id="CP027666">
    <property type="protein sequence ID" value="AVO33076.1"/>
    <property type="molecule type" value="Genomic_DNA"/>
</dbReference>
<dbReference type="SUPFAM" id="SSF103473">
    <property type="entry name" value="MFS general substrate transporter"/>
    <property type="match status" value="1"/>
</dbReference>
<dbReference type="InterPro" id="IPR020846">
    <property type="entry name" value="MFS_dom"/>
</dbReference>
<dbReference type="Pfam" id="PF07690">
    <property type="entry name" value="MFS_1"/>
    <property type="match status" value="1"/>
</dbReference>
<evidence type="ECO:0000256" key="5">
    <source>
        <dbReference type="ARBA" id="ARBA00023136"/>
    </source>
</evidence>
<comment type="subcellular location">
    <subcellularLocation>
        <location evidence="1">Cell membrane</location>
        <topology evidence="1">Multi-pass membrane protein</topology>
    </subcellularLocation>
</comment>
<evidence type="ECO:0000256" key="2">
    <source>
        <dbReference type="ARBA" id="ARBA00022475"/>
    </source>
</evidence>
<feature type="transmembrane region" description="Helical" evidence="6">
    <location>
        <begin position="314"/>
        <end position="334"/>
    </location>
</feature>
<evidence type="ECO:0000256" key="3">
    <source>
        <dbReference type="ARBA" id="ARBA00022692"/>
    </source>
</evidence>
<proteinExistence type="predicted"/>
<dbReference type="OrthoDB" id="9812189at2"/>
<keyword evidence="4 6" id="KW-1133">Transmembrane helix</keyword>
<gene>
    <name evidence="8" type="ORF">C6570_01500</name>
</gene>
<feature type="transmembrane region" description="Helical" evidence="6">
    <location>
        <begin position="152"/>
        <end position="170"/>
    </location>
</feature>
<feature type="transmembrane region" description="Helical" evidence="6">
    <location>
        <begin position="222"/>
        <end position="242"/>
    </location>
</feature>
<feature type="transmembrane region" description="Helical" evidence="6">
    <location>
        <begin position="378"/>
        <end position="398"/>
    </location>
</feature>
<keyword evidence="2" id="KW-1003">Cell membrane</keyword>
<dbReference type="InterPro" id="IPR036259">
    <property type="entry name" value="MFS_trans_sf"/>
</dbReference>
<feature type="transmembrane region" description="Helical" evidence="6">
    <location>
        <begin position="346"/>
        <end position="366"/>
    </location>
</feature>
<evidence type="ECO:0000256" key="6">
    <source>
        <dbReference type="SAM" id="Phobius"/>
    </source>
</evidence>
<dbReference type="GO" id="GO:0005886">
    <property type="term" value="C:plasma membrane"/>
    <property type="evidence" value="ECO:0007669"/>
    <property type="project" value="UniProtKB-SubCell"/>
</dbReference>
<evidence type="ECO:0000256" key="1">
    <source>
        <dbReference type="ARBA" id="ARBA00004651"/>
    </source>
</evidence>
<dbReference type="AlphaFoldDB" id="A0A2S0MB76"/>
<evidence type="ECO:0000259" key="7">
    <source>
        <dbReference type="PROSITE" id="PS50850"/>
    </source>
</evidence>
<feature type="transmembrane region" description="Helical" evidence="6">
    <location>
        <begin position="262"/>
        <end position="281"/>
    </location>
</feature>
<feature type="transmembrane region" description="Helical" evidence="6">
    <location>
        <begin position="93"/>
        <end position="115"/>
    </location>
</feature>
<dbReference type="CDD" id="cd17324">
    <property type="entry name" value="MFS_NepI_like"/>
    <property type="match status" value="1"/>
</dbReference>
<dbReference type="PANTHER" id="PTHR43124">
    <property type="entry name" value="PURINE EFFLUX PUMP PBUE"/>
    <property type="match status" value="1"/>
</dbReference>
<keyword evidence="5 6" id="KW-0472">Membrane</keyword>
<feature type="transmembrane region" description="Helical" evidence="6">
    <location>
        <begin position="64"/>
        <end position="84"/>
    </location>
</feature>
<feature type="transmembrane region" description="Helical" evidence="6">
    <location>
        <begin position="25"/>
        <end position="44"/>
    </location>
</feature>
<reference evidence="8 9" key="1">
    <citation type="submission" date="2018-03" db="EMBL/GenBank/DDBJ databases">
        <title>Genome sequencing of Ottowia sp.</title>
        <authorList>
            <person name="Kim S.-J."/>
            <person name="Heo J."/>
            <person name="Kwon S.-W."/>
        </authorList>
    </citation>
    <scope>NUCLEOTIDE SEQUENCE [LARGE SCALE GENOMIC DNA]</scope>
    <source>
        <strain evidence="8 9">KADR8-3</strain>
    </source>
</reference>
<name>A0A2S0MB76_9BURK</name>
<feature type="transmembrane region" description="Helical" evidence="6">
    <location>
        <begin position="121"/>
        <end position="140"/>
    </location>
</feature>
<dbReference type="InterPro" id="IPR050189">
    <property type="entry name" value="MFS_Efflux_Transporters"/>
</dbReference>
<keyword evidence="9" id="KW-1185">Reference proteome</keyword>
<dbReference type="KEGG" id="otk:C6570_01500"/>
<evidence type="ECO:0000256" key="4">
    <source>
        <dbReference type="ARBA" id="ARBA00022989"/>
    </source>
</evidence>
<sequence>MTASSPSPIDAKSGQGDHPAARQQWLAVIALALGAFVFNTSEFVPVGLLSDIGASFGMPTEHVGLMLTIYAWTVALGSLPFMLLTKAVERRRLLLAVFALFIVSHVVSGMAWSFASLMVGRLGVATAHAVFWSITASLAVRVAPAGRRVQALSLLATGTSLAMVLGIPLGRVVGQALGWRTTFLLIGGVALVVMLCLRALLPTLPADNVGSARSVPVLLRRGPLLALFALTVLLVTAQFSTYSYIEPYVQGVAHQSEGVTTLVLLLFGGMGVVGSLLFSWLGARFPRGFLVAAIAGMALCLLGLHSAAPHVGPLYALAAVWGVAAMGFGLSMQAKVLRLAPDATDVAMSLYSGLFNVGIGGGALLGSQVSLRWGMGQIGWVGGGLAMVALAWAAFSMWRWAAAFSLPTGAAAITPHTGVKKSL</sequence>
<evidence type="ECO:0000313" key="8">
    <source>
        <dbReference type="EMBL" id="AVO33076.1"/>
    </source>
</evidence>
<dbReference type="GO" id="GO:0022857">
    <property type="term" value="F:transmembrane transporter activity"/>
    <property type="evidence" value="ECO:0007669"/>
    <property type="project" value="InterPro"/>
</dbReference>
<dbReference type="PANTHER" id="PTHR43124:SF4">
    <property type="entry name" value="SUGAR EFFLUX TRANSPORTER"/>
    <property type="match status" value="1"/>
</dbReference>
<keyword evidence="8" id="KW-0813">Transport</keyword>
<dbReference type="PROSITE" id="PS50850">
    <property type="entry name" value="MFS"/>
    <property type="match status" value="1"/>
</dbReference>
<protein>
    <submittedName>
        <fullName evidence="8">Sugar transporter</fullName>
    </submittedName>
</protein>
<feature type="transmembrane region" description="Helical" evidence="6">
    <location>
        <begin position="182"/>
        <end position="201"/>
    </location>
</feature>
<dbReference type="Gene3D" id="1.20.1250.20">
    <property type="entry name" value="MFS general substrate transporter like domains"/>
    <property type="match status" value="1"/>
</dbReference>
<organism evidence="8 9">
    <name type="scientific">Ottowia oryzae</name>
    <dbReference type="NCBI Taxonomy" id="2109914"/>
    <lineage>
        <taxon>Bacteria</taxon>
        <taxon>Pseudomonadati</taxon>
        <taxon>Pseudomonadota</taxon>
        <taxon>Betaproteobacteria</taxon>
        <taxon>Burkholderiales</taxon>
        <taxon>Comamonadaceae</taxon>
        <taxon>Ottowia</taxon>
    </lineage>
</organism>
<accession>A0A2S0MB76</accession>
<evidence type="ECO:0000313" key="9">
    <source>
        <dbReference type="Proteomes" id="UP000239709"/>
    </source>
</evidence>
<feature type="domain" description="Major facilitator superfamily (MFS) profile" evidence="7">
    <location>
        <begin position="27"/>
        <end position="401"/>
    </location>
</feature>